<proteinExistence type="predicted"/>
<sequence>MRLNPKFNSSKEFLDKLNIFVYATIGLPMGLFLYFYLNYESSLLTPFIENSKTISYLTIGISATLATLGIFLYKKQLSSAVKEDSLKEKMTSLFNSTVLKFLFFLLSGITITIAFIITGHPLYTALYVVNLIVCSINNPSPHRTARELKLNVEEGMAILNKEPLNF</sequence>
<comment type="caution">
    <text evidence="2">The sequence shown here is derived from an EMBL/GenBank/DDBJ whole genome shotgun (WGS) entry which is preliminary data.</text>
</comment>
<gene>
    <name evidence="2" type="ORF">HNQ88_004396</name>
</gene>
<dbReference type="Proteomes" id="UP001185092">
    <property type="component" value="Unassembled WGS sequence"/>
</dbReference>
<dbReference type="EMBL" id="JAVDQD010000007">
    <property type="protein sequence ID" value="MDR6241318.1"/>
    <property type="molecule type" value="Genomic_DNA"/>
</dbReference>
<evidence type="ECO:0000313" key="2">
    <source>
        <dbReference type="EMBL" id="MDR6241318.1"/>
    </source>
</evidence>
<keyword evidence="1" id="KW-1133">Transmembrane helix</keyword>
<dbReference type="RefSeq" id="WP_309941970.1">
    <property type="nucleotide sequence ID" value="NZ_AP025305.1"/>
</dbReference>
<evidence type="ECO:0000313" key="3">
    <source>
        <dbReference type="Proteomes" id="UP001185092"/>
    </source>
</evidence>
<name>A0AAE4BV12_9BACT</name>
<feature type="transmembrane region" description="Helical" evidence="1">
    <location>
        <begin position="54"/>
        <end position="73"/>
    </location>
</feature>
<keyword evidence="1" id="KW-0812">Transmembrane</keyword>
<protein>
    <submittedName>
        <fullName evidence="2">Uncharacterized protein with PQ loop repeat</fullName>
    </submittedName>
</protein>
<feature type="transmembrane region" description="Helical" evidence="1">
    <location>
        <begin position="93"/>
        <end position="116"/>
    </location>
</feature>
<accession>A0AAE4BV12</accession>
<feature type="transmembrane region" description="Helical" evidence="1">
    <location>
        <begin position="20"/>
        <end position="39"/>
    </location>
</feature>
<organism evidence="2 3">
    <name type="scientific">Aureibacter tunicatorum</name>
    <dbReference type="NCBI Taxonomy" id="866807"/>
    <lineage>
        <taxon>Bacteria</taxon>
        <taxon>Pseudomonadati</taxon>
        <taxon>Bacteroidota</taxon>
        <taxon>Cytophagia</taxon>
        <taxon>Cytophagales</taxon>
        <taxon>Persicobacteraceae</taxon>
        <taxon>Aureibacter</taxon>
    </lineage>
</organism>
<keyword evidence="1" id="KW-0472">Membrane</keyword>
<dbReference type="AlphaFoldDB" id="A0AAE4BV12"/>
<evidence type="ECO:0000256" key="1">
    <source>
        <dbReference type="SAM" id="Phobius"/>
    </source>
</evidence>
<keyword evidence="3" id="KW-1185">Reference proteome</keyword>
<reference evidence="2" key="1">
    <citation type="submission" date="2023-07" db="EMBL/GenBank/DDBJ databases">
        <title>Genomic Encyclopedia of Type Strains, Phase IV (KMG-IV): sequencing the most valuable type-strain genomes for metagenomic binning, comparative biology and taxonomic classification.</title>
        <authorList>
            <person name="Goeker M."/>
        </authorList>
    </citation>
    <scope>NUCLEOTIDE SEQUENCE</scope>
    <source>
        <strain evidence="2">DSM 26174</strain>
    </source>
</reference>